<accession>A0ABQ4Z9P9</accession>
<keyword evidence="3" id="KW-1185">Reference proteome</keyword>
<feature type="region of interest" description="Disordered" evidence="1">
    <location>
        <begin position="1"/>
        <end position="37"/>
    </location>
</feature>
<evidence type="ECO:0000256" key="1">
    <source>
        <dbReference type="SAM" id="MobiDB-lite"/>
    </source>
</evidence>
<gene>
    <name evidence="2" type="ORF">Tco_0769218</name>
</gene>
<proteinExistence type="predicted"/>
<evidence type="ECO:0000313" key="3">
    <source>
        <dbReference type="Proteomes" id="UP001151760"/>
    </source>
</evidence>
<evidence type="ECO:0000313" key="2">
    <source>
        <dbReference type="EMBL" id="GJS86582.1"/>
    </source>
</evidence>
<reference evidence="2" key="2">
    <citation type="submission" date="2022-01" db="EMBL/GenBank/DDBJ databases">
        <authorList>
            <person name="Yamashiro T."/>
            <person name="Shiraishi A."/>
            <person name="Satake H."/>
            <person name="Nakayama K."/>
        </authorList>
    </citation>
    <scope>NUCLEOTIDE SEQUENCE</scope>
</reference>
<comment type="caution">
    <text evidence="2">The sequence shown here is derived from an EMBL/GenBank/DDBJ whole genome shotgun (WGS) entry which is preliminary data.</text>
</comment>
<feature type="compositionally biased region" description="Acidic residues" evidence="1">
    <location>
        <begin position="1"/>
        <end position="18"/>
    </location>
</feature>
<dbReference type="Proteomes" id="UP001151760">
    <property type="component" value="Unassembled WGS sequence"/>
</dbReference>
<feature type="compositionally biased region" description="Basic and acidic residues" evidence="1">
    <location>
        <begin position="19"/>
        <end position="37"/>
    </location>
</feature>
<name>A0ABQ4Z9P9_9ASTR</name>
<organism evidence="2 3">
    <name type="scientific">Tanacetum coccineum</name>
    <dbReference type="NCBI Taxonomy" id="301880"/>
    <lineage>
        <taxon>Eukaryota</taxon>
        <taxon>Viridiplantae</taxon>
        <taxon>Streptophyta</taxon>
        <taxon>Embryophyta</taxon>
        <taxon>Tracheophyta</taxon>
        <taxon>Spermatophyta</taxon>
        <taxon>Magnoliopsida</taxon>
        <taxon>eudicotyledons</taxon>
        <taxon>Gunneridae</taxon>
        <taxon>Pentapetalae</taxon>
        <taxon>asterids</taxon>
        <taxon>campanulids</taxon>
        <taxon>Asterales</taxon>
        <taxon>Asteraceae</taxon>
        <taxon>Asteroideae</taxon>
        <taxon>Anthemideae</taxon>
        <taxon>Anthemidinae</taxon>
        <taxon>Tanacetum</taxon>
    </lineage>
</organism>
<protein>
    <submittedName>
        <fullName evidence="2">Uncharacterized protein</fullName>
    </submittedName>
</protein>
<feature type="region of interest" description="Disordered" evidence="1">
    <location>
        <begin position="344"/>
        <end position="398"/>
    </location>
</feature>
<feature type="compositionally biased region" description="Basic and acidic residues" evidence="1">
    <location>
        <begin position="352"/>
        <end position="369"/>
    </location>
</feature>
<dbReference type="EMBL" id="BQNB010011133">
    <property type="protein sequence ID" value="GJS86582.1"/>
    <property type="molecule type" value="Genomic_DNA"/>
</dbReference>
<reference evidence="2" key="1">
    <citation type="journal article" date="2022" name="Int. J. Mol. Sci.">
        <title>Draft Genome of Tanacetum Coccineum: Genomic Comparison of Closely Related Tanacetum-Family Plants.</title>
        <authorList>
            <person name="Yamashiro T."/>
            <person name="Shiraishi A."/>
            <person name="Nakayama K."/>
            <person name="Satake H."/>
        </authorList>
    </citation>
    <scope>NUCLEOTIDE SEQUENCE</scope>
</reference>
<sequence>MSSGDSGDEANEQGDDKDDQQSADERTKFDDEQIEVDNLKTKEYEELYGDVNISLKDVEPAHKEKVDEEMNVTVQVNVNQKGAGNQVMDDAQATQKTEVPIPSSSISSDYTAKYLNFDKIPLVDTEVVSMMDINVQHEAPRTSPLITIPMSVIPEHTVANPPEIVTTASSITIYSLLSSLFPHFQQLTPIPTPTTTEAITSTTIVPRSETLTALHQRVTDLEKDVKELKTVDHSAALLSTIKYEVLNAVKEYLGTSLDDALHKVLQKHSADITKEHYVPAEIQVPKATITSSDTTALEEFDQKIALFQTMTNSKSFNRSPKQRSLYHALMESILEDKDAMDEGVAKKFKKRKPDDADKDEGPSARSDRGLKRRKTSKDTELPKKAKSTKSSKGTLNLN</sequence>